<gene>
    <name evidence="4" type="ORF">UFOVP1082_42</name>
    <name evidence="5" type="ORF">UFOVP1322_27</name>
    <name evidence="6" type="ORF">UFOVP1434_49</name>
    <name evidence="8" type="ORF">UFOVP1529_33</name>
    <name evidence="7" type="ORF">UFOVP1593_42</name>
    <name evidence="2" type="ORF">UFOVP906_20</name>
    <name evidence="3" type="ORF">UFOVP992_46</name>
</gene>
<evidence type="ECO:0000313" key="2">
    <source>
        <dbReference type="EMBL" id="CAB4169938.1"/>
    </source>
</evidence>
<accession>A0A6J5QG04</accession>
<dbReference type="EMBL" id="LR796936">
    <property type="protein sequence ID" value="CAB4176617.1"/>
    <property type="molecule type" value="Genomic_DNA"/>
</dbReference>
<dbReference type="EMBL" id="LR797385">
    <property type="protein sequence ID" value="CAB4212895.1"/>
    <property type="molecule type" value="Genomic_DNA"/>
</dbReference>
<proteinExistence type="predicted"/>
<dbReference type="EMBL" id="LR797447">
    <property type="protein sequence ID" value="CAB4217516.1"/>
    <property type="molecule type" value="Genomic_DNA"/>
</dbReference>
<evidence type="ECO:0000313" key="3">
    <source>
        <dbReference type="EMBL" id="CAB4176617.1"/>
    </source>
</evidence>
<evidence type="ECO:0000313" key="8">
    <source>
        <dbReference type="EMBL" id="CAB5227258.1"/>
    </source>
</evidence>
<organism evidence="4">
    <name type="scientific">uncultured Caudovirales phage</name>
    <dbReference type="NCBI Taxonomy" id="2100421"/>
    <lineage>
        <taxon>Viruses</taxon>
        <taxon>Duplodnaviria</taxon>
        <taxon>Heunggongvirae</taxon>
        <taxon>Uroviricota</taxon>
        <taxon>Caudoviricetes</taxon>
        <taxon>Peduoviridae</taxon>
        <taxon>Maltschvirus</taxon>
        <taxon>Maltschvirus maltsch</taxon>
    </lineage>
</organism>
<evidence type="ECO:0000259" key="1">
    <source>
        <dbReference type="Pfam" id="PF06791"/>
    </source>
</evidence>
<dbReference type="EMBL" id="LR796850">
    <property type="protein sequence ID" value="CAB4169938.1"/>
    <property type="molecule type" value="Genomic_DNA"/>
</dbReference>
<dbReference type="EMBL" id="LR797256">
    <property type="protein sequence ID" value="CAB4197528.1"/>
    <property type="molecule type" value="Genomic_DNA"/>
</dbReference>
<evidence type="ECO:0000313" key="5">
    <source>
        <dbReference type="EMBL" id="CAB4197528.1"/>
    </source>
</evidence>
<feature type="domain" description="Bacteriophage tail tape measure N-terminal" evidence="1">
    <location>
        <begin position="81"/>
        <end position="196"/>
    </location>
</feature>
<dbReference type="EMBL" id="LR797035">
    <property type="protein sequence ID" value="CAB4183429.1"/>
    <property type="molecule type" value="Genomic_DNA"/>
</dbReference>
<protein>
    <submittedName>
        <fullName evidence="4">Bacteriophage lambda, GpH, tail tape measure, N-terminal</fullName>
    </submittedName>
</protein>
<evidence type="ECO:0000313" key="6">
    <source>
        <dbReference type="EMBL" id="CAB4212895.1"/>
    </source>
</evidence>
<dbReference type="InterPro" id="IPR009628">
    <property type="entry name" value="Phage_tape_measure_N"/>
</dbReference>
<dbReference type="Pfam" id="PF06791">
    <property type="entry name" value="TMP_2"/>
    <property type="match status" value="1"/>
</dbReference>
<reference evidence="4" key="1">
    <citation type="submission" date="2020-05" db="EMBL/GenBank/DDBJ databases">
        <authorList>
            <person name="Chiriac C."/>
            <person name="Salcher M."/>
            <person name="Ghai R."/>
            <person name="Kavagutti S V."/>
        </authorList>
    </citation>
    <scope>NUCLEOTIDE SEQUENCE</scope>
</reference>
<name>A0A6J5QG04_9CAUD</name>
<evidence type="ECO:0000313" key="7">
    <source>
        <dbReference type="EMBL" id="CAB4217516.1"/>
    </source>
</evidence>
<sequence>MPNSNVIEIVLSAVDYASSVIAGVKGAFKEAEAAAKKSGTETKKSSDLASEALNKLKSLAATIGVGVGIKQVFGTFIEEAGASEMAAVRLDLAYKNLGIRTGQTRKELDDFAKSTQRASIYTDEAVAGMQETLFRFGTLTGDMFTRTQSTVVDFAAAMQTDLSSAAQMLGRALEDPARGMMVLRRSGIILSDSQKTLIKDFLATGETAKAQAVILDELDKRFKGTAETVAGTMTGSIDQLKIAYKDLFESTKEGVSAFAELTKAMTQTLQDPAIKIAFNALFALFTEMVRVIGGAIQGWALLGAAIIDALTPDVYSKELVAAWDTQAASVKELNLALADLALAKDKAAKSGQTGPDQVFNVRGGTVQKTITQLKADVETAQRNVATAQSNVNEQVRLDPTTRRIAGDAAKEGAAKDAALAAQRIQEDTLKREQAIADARVASVASLKEASKLAEAVTTDFNSSINSLNESTKPVIDAATQYDEIFSNVRDHQAGLIDRFREAQTQTKDSVQEVIDKYGVLILAVEQYMDMLRKQPEDETSKKRIEDAQKTVAALGVARDAEVKDAKDALNKQTEFSLQAARNMQSAFADFLFDPFKGGLRGMVKGFSDTIRRMIAEAAAAKIFEKLGIKDQIDSLLNSVLGIGGTTPEKPTLTSVAATAVAGETPAAGVPATTVPTTGTNPFAGFLVGIKSIFGEAISGMMGFISPLLSGLKSVFGPFLSAIGKTFSGVISGIGKALGALSAGAAFSGGGFWKTAIGLIGMAAFGAASGGIIPANKPTLVGENGPEVIIPTTQAQVINKRQLPYLDPKVKNTIDDSMINAVNKTKKNNVTSSALKNAAEAISDITNTKNSYVSNNKNVIDVKTRTDASKVINKAIIEVKKMPLLATTTPKTSMGGSAGGGIIPGGAARLVGENGPEIIVPTAQSNIVNARQMAFAGNRSSNVNYNPSNTVVIQGGNDSKETESRMLALMAYNNEQQMKAIVGMMYNNGLGRMR</sequence>
<dbReference type="EMBL" id="LR798371">
    <property type="protein sequence ID" value="CAB5227258.1"/>
    <property type="molecule type" value="Genomic_DNA"/>
</dbReference>
<evidence type="ECO:0000313" key="4">
    <source>
        <dbReference type="EMBL" id="CAB4183429.1"/>
    </source>
</evidence>